<reference evidence="2 3" key="1">
    <citation type="submission" date="2024-01" db="EMBL/GenBank/DDBJ databases">
        <title>Genome assemblies of Stephania.</title>
        <authorList>
            <person name="Yang L."/>
        </authorList>
    </citation>
    <scope>NUCLEOTIDE SEQUENCE [LARGE SCALE GENOMIC DNA]</scope>
    <source>
        <strain evidence="2">YNDBR</strain>
        <tissue evidence="2">Leaf</tissue>
    </source>
</reference>
<proteinExistence type="predicted"/>
<protein>
    <submittedName>
        <fullName evidence="2">Uncharacterized protein</fullName>
    </submittedName>
</protein>
<keyword evidence="3" id="KW-1185">Reference proteome</keyword>
<dbReference type="AlphaFoldDB" id="A0AAP0E8R0"/>
<feature type="compositionally biased region" description="Basic and acidic residues" evidence="1">
    <location>
        <begin position="38"/>
        <end position="50"/>
    </location>
</feature>
<organism evidence="2 3">
    <name type="scientific">Stephania yunnanensis</name>
    <dbReference type="NCBI Taxonomy" id="152371"/>
    <lineage>
        <taxon>Eukaryota</taxon>
        <taxon>Viridiplantae</taxon>
        <taxon>Streptophyta</taxon>
        <taxon>Embryophyta</taxon>
        <taxon>Tracheophyta</taxon>
        <taxon>Spermatophyta</taxon>
        <taxon>Magnoliopsida</taxon>
        <taxon>Ranunculales</taxon>
        <taxon>Menispermaceae</taxon>
        <taxon>Menispermoideae</taxon>
        <taxon>Cissampelideae</taxon>
        <taxon>Stephania</taxon>
    </lineage>
</organism>
<name>A0AAP0E8R0_9MAGN</name>
<feature type="region of interest" description="Disordered" evidence="1">
    <location>
        <begin position="26"/>
        <end position="50"/>
    </location>
</feature>
<dbReference type="Proteomes" id="UP001420932">
    <property type="component" value="Unassembled WGS sequence"/>
</dbReference>
<accession>A0AAP0E8R0</accession>
<evidence type="ECO:0000313" key="2">
    <source>
        <dbReference type="EMBL" id="KAK9087455.1"/>
    </source>
</evidence>
<dbReference type="EMBL" id="JBBNAF010000013">
    <property type="protein sequence ID" value="KAK9087455.1"/>
    <property type="molecule type" value="Genomic_DNA"/>
</dbReference>
<evidence type="ECO:0000313" key="3">
    <source>
        <dbReference type="Proteomes" id="UP001420932"/>
    </source>
</evidence>
<evidence type="ECO:0000256" key="1">
    <source>
        <dbReference type="SAM" id="MobiDB-lite"/>
    </source>
</evidence>
<comment type="caution">
    <text evidence="2">The sequence shown here is derived from an EMBL/GenBank/DDBJ whole genome shotgun (WGS) entry which is preliminary data.</text>
</comment>
<sequence length="50" mass="5846">MILELILSPNLNSCVLQRRQAMCSYSKKKKNNQLGFKKSSEEQKKPYNVE</sequence>
<gene>
    <name evidence="2" type="ORF">Syun_029849</name>
</gene>